<evidence type="ECO:0000259" key="5">
    <source>
        <dbReference type="Pfam" id="PF25954"/>
    </source>
</evidence>
<keyword evidence="3" id="KW-0813">Transport</keyword>
<dbReference type="Gene3D" id="2.40.50.100">
    <property type="match status" value="1"/>
</dbReference>
<feature type="domain" description="CusB-like beta-barrel" evidence="5">
    <location>
        <begin position="201"/>
        <end position="273"/>
    </location>
</feature>
<evidence type="ECO:0000256" key="2">
    <source>
        <dbReference type="ARBA" id="ARBA00009477"/>
    </source>
</evidence>
<dbReference type="Pfam" id="PF25917">
    <property type="entry name" value="BSH_RND"/>
    <property type="match status" value="1"/>
</dbReference>
<dbReference type="InterPro" id="IPR006143">
    <property type="entry name" value="RND_pump_MFP"/>
</dbReference>
<dbReference type="Proteomes" id="UP000295247">
    <property type="component" value="Unassembled WGS sequence"/>
</dbReference>
<dbReference type="PANTHER" id="PTHR30469">
    <property type="entry name" value="MULTIDRUG RESISTANCE PROTEIN MDTA"/>
    <property type="match status" value="1"/>
</dbReference>
<comment type="caution">
    <text evidence="7">The sequence shown here is derived from an EMBL/GenBank/DDBJ whole genome shotgun (WGS) entry which is preliminary data.</text>
</comment>
<proteinExistence type="inferred from homology"/>
<comment type="similarity">
    <text evidence="2">Belongs to the membrane fusion protein (MFP) (TC 8.A.1) family.</text>
</comment>
<dbReference type="Pfam" id="PF25954">
    <property type="entry name" value="Beta-barrel_RND_2"/>
    <property type="match status" value="1"/>
</dbReference>
<dbReference type="InterPro" id="IPR058792">
    <property type="entry name" value="Beta-barrel_RND_2"/>
</dbReference>
<dbReference type="Gene3D" id="2.40.420.20">
    <property type="match status" value="1"/>
</dbReference>
<feature type="domain" description="Multidrug resistance protein MdtA-like C-terminal permuted SH3" evidence="6">
    <location>
        <begin position="279"/>
        <end position="335"/>
    </location>
</feature>
<protein>
    <submittedName>
        <fullName evidence="7">RND family efflux transporter MFP subunit</fullName>
    </submittedName>
</protein>
<dbReference type="RefSeq" id="WP_123143078.1">
    <property type="nucleotide sequence ID" value="NZ_NRRH01000060.1"/>
</dbReference>
<dbReference type="AlphaFoldDB" id="A0A4R4ACN9"/>
<dbReference type="NCBIfam" id="TIGR01730">
    <property type="entry name" value="RND_mfp"/>
    <property type="match status" value="1"/>
</dbReference>
<dbReference type="PROSITE" id="PS51257">
    <property type="entry name" value="PROKAR_LIPOPROTEIN"/>
    <property type="match status" value="1"/>
</dbReference>
<dbReference type="SUPFAM" id="SSF111369">
    <property type="entry name" value="HlyD-like secretion proteins"/>
    <property type="match status" value="1"/>
</dbReference>
<dbReference type="Pfam" id="PF25967">
    <property type="entry name" value="RND-MFP_C"/>
    <property type="match status" value="1"/>
</dbReference>
<dbReference type="EMBL" id="SMDC01000004">
    <property type="protein sequence ID" value="TCW36409.1"/>
    <property type="molecule type" value="Genomic_DNA"/>
</dbReference>
<evidence type="ECO:0000313" key="7">
    <source>
        <dbReference type="EMBL" id="TCW36409.1"/>
    </source>
</evidence>
<dbReference type="Gene3D" id="2.40.30.170">
    <property type="match status" value="1"/>
</dbReference>
<gene>
    <name evidence="7" type="ORF">EDC29_104197</name>
</gene>
<dbReference type="PANTHER" id="PTHR30469:SF15">
    <property type="entry name" value="HLYD FAMILY OF SECRETION PROTEINS"/>
    <property type="match status" value="1"/>
</dbReference>
<feature type="domain" description="Multidrug resistance protein MdtA-like barrel-sandwich hybrid" evidence="4">
    <location>
        <begin position="67"/>
        <end position="189"/>
    </location>
</feature>
<comment type="subcellular location">
    <subcellularLocation>
        <location evidence="1">Cell envelope</location>
    </subcellularLocation>
</comment>
<dbReference type="GO" id="GO:0015562">
    <property type="term" value="F:efflux transmembrane transporter activity"/>
    <property type="evidence" value="ECO:0007669"/>
    <property type="project" value="TreeGrafter"/>
</dbReference>
<organism evidence="7 8">
    <name type="scientific">Marichromatium gracile</name>
    <name type="common">Chromatium gracile</name>
    <dbReference type="NCBI Taxonomy" id="1048"/>
    <lineage>
        <taxon>Bacteria</taxon>
        <taxon>Pseudomonadati</taxon>
        <taxon>Pseudomonadota</taxon>
        <taxon>Gammaproteobacteria</taxon>
        <taxon>Chromatiales</taxon>
        <taxon>Chromatiaceae</taxon>
        <taxon>Marichromatium</taxon>
    </lineage>
</organism>
<accession>A0A4R4ACN9</accession>
<evidence type="ECO:0000256" key="1">
    <source>
        <dbReference type="ARBA" id="ARBA00004196"/>
    </source>
</evidence>
<evidence type="ECO:0000259" key="4">
    <source>
        <dbReference type="Pfam" id="PF25917"/>
    </source>
</evidence>
<evidence type="ECO:0000313" key="8">
    <source>
        <dbReference type="Proteomes" id="UP000295247"/>
    </source>
</evidence>
<dbReference type="Gene3D" id="1.10.287.470">
    <property type="entry name" value="Helix hairpin bin"/>
    <property type="match status" value="1"/>
</dbReference>
<dbReference type="InterPro" id="IPR058625">
    <property type="entry name" value="MdtA-like_BSH"/>
</dbReference>
<dbReference type="GO" id="GO:1990281">
    <property type="term" value="C:efflux pump complex"/>
    <property type="evidence" value="ECO:0007669"/>
    <property type="project" value="TreeGrafter"/>
</dbReference>
<name>A0A4R4ACN9_MARGR</name>
<sequence length="350" mass="38146">MSPSLRAALSLPLVLALLLGGCGDETPSQARAARPAPKAHLVAALQVTPSAVPITHERPGSLRYRRLVRVFNQEEGRITALDLYEGDRVERGQLLVALDDRLLEAEIAAAHATLEQAELDLKRLEDLRARRAVSESEVSLARTALRVARAELELLETRRSFTRIEAPFAGVITERLVEPGDFVSKNTQLLALADPDSLVAEVAASELLLPHLAVGDAASLRIDALGAQRFPARVLRIHPSLERRTRQGIVELALDPIPAGARAGQFVRARLESAPVARLLIPFNALRRDRQGEFVWLIDAQGRAARRAVRSGLQVEDRVEIRDGLAPGERVITRGFLGLRAGKAVDVVSD</sequence>
<evidence type="ECO:0000259" key="6">
    <source>
        <dbReference type="Pfam" id="PF25967"/>
    </source>
</evidence>
<dbReference type="InterPro" id="IPR058627">
    <property type="entry name" value="MdtA-like_C"/>
</dbReference>
<evidence type="ECO:0000256" key="3">
    <source>
        <dbReference type="ARBA" id="ARBA00022448"/>
    </source>
</evidence>
<reference evidence="7 8" key="1">
    <citation type="submission" date="2019-03" db="EMBL/GenBank/DDBJ databases">
        <title>Genomic Encyclopedia of Type Strains, Phase IV (KMG-IV): sequencing the most valuable type-strain genomes for metagenomic binning, comparative biology and taxonomic classification.</title>
        <authorList>
            <person name="Goeker M."/>
        </authorList>
    </citation>
    <scope>NUCLEOTIDE SEQUENCE [LARGE SCALE GENOMIC DNA]</scope>
    <source>
        <strain evidence="7 8">DSM 203</strain>
    </source>
</reference>